<dbReference type="RefSeq" id="WP_035905158.1">
    <property type="nucleotide sequence ID" value="NZ_JAAH01000116.1"/>
</dbReference>
<gene>
    <name evidence="1" type="ORF">FUSO8_08615</name>
</gene>
<name>A0AB73C1K2_9FUSO</name>
<accession>A0AB73C1K2</accession>
<dbReference type="Proteomes" id="UP000027058">
    <property type="component" value="Unassembled WGS sequence"/>
</dbReference>
<dbReference type="EMBL" id="JAAH01000116">
    <property type="protein sequence ID" value="KDE70904.1"/>
    <property type="molecule type" value="Genomic_DNA"/>
</dbReference>
<evidence type="ECO:0000313" key="1">
    <source>
        <dbReference type="EMBL" id="KDE70904.1"/>
    </source>
</evidence>
<organism evidence="1 2">
    <name type="scientific">Fusobacterium necrophorum DJ-2</name>
    <dbReference type="NCBI Taxonomy" id="1441737"/>
    <lineage>
        <taxon>Bacteria</taxon>
        <taxon>Fusobacteriati</taxon>
        <taxon>Fusobacteriota</taxon>
        <taxon>Fusobacteriia</taxon>
        <taxon>Fusobacteriales</taxon>
        <taxon>Fusobacteriaceae</taxon>
        <taxon>Fusobacterium</taxon>
    </lineage>
</organism>
<proteinExistence type="predicted"/>
<evidence type="ECO:0000313" key="2">
    <source>
        <dbReference type="Proteomes" id="UP000027058"/>
    </source>
</evidence>
<sequence length="102" mass="12413">MSKKKKRPDYVKEMCQRVIDRIDEELLKPEPYITDEDRKRRNYEVPREILKDARKEITIMMKVLDKEKYMPSYTHFLVDSYSPITELGKLLLKIELIYEKNT</sequence>
<dbReference type="AlphaFoldDB" id="A0AB73C1K2"/>
<comment type="caution">
    <text evidence="1">The sequence shown here is derived from an EMBL/GenBank/DDBJ whole genome shotgun (WGS) entry which is preliminary data.</text>
</comment>
<reference evidence="1 2" key="1">
    <citation type="submission" date="2014-01" db="EMBL/GenBank/DDBJ databases">
        <title>Comparative genomics of Fusobacterium necrophorum wild isolates.</title>
        <authorList>
            <person name="Kittichotirat W."/>
            <person name="Bumgarner R.E."/>
            <person name="Lawrence P."/>
        </authorList>
    </citation>
    <scope>NUCLEOTIDE SEQUENCE [LARGE SCALE GENOMIC DNA]</scope>
    <source>
        <strain evidence="1 2">DJ-2</strain>
    </source>
</reference>
<protein>
    <submittedName>
        <fullName evidence="1">Uncharacterized protein</fullName>
    </submittedName>
</protein>